<dbReference type="InterPro" id="IPR004648">
    <property type="entry name" value="Oligpept_transpt"/>
</dbReference>
<dbReference type="GO" id="GO:0015031">
    <property type="term" value="P:protein transport"/>
    <property type="evidence" value="ECO:0007669"/>
    <property type="project" value="UniProtKB-KW"/>
</dbReference>
<dbReference type="GO" id="GO:0016020">
    <property type="term" value="C:membrane"/>
    <property type="evidence" value="ECO:0007669"/>
    <property type="project" value="UniProtKB-SubCell"/>
</dbReference>
<feature type="transmembrane region" description="Helical" evidence="9">
    <location>
        <begin position="336"/>
        <end position="356"/>
    </location>
</feature>
<comment type="caution">
    <text evidence="10">The sequence shown here is derived from an EMBL/GenBank/DDBJ whole genome shotgun (WGS) entry which is preliminary data.</text>
</comment>
<protein>
    <recommendedName>
        <fullName evidence="12">OPT family small oligopeptide transporter</fullName>
    </recommendedName>
</protein>
<name>A0A395ICR8_9HELO</name>
<keyword evidence="7 9" id="KW-1133">Transmembrane helix</keyword>
<keyword evidence="11" id="KW-1185">Reference proteome</keyword>
<evidence type="ECO:0000256" key="3">
    <source>
        <dbReference type="ARBA" id="ARBA00022448"/>
    </source>
</evidence>
<dbReference type="Pfam" id="PF03169">
    <property type="entry name" value="OPT"/>
    <property type="match status" value="1"/>
</dbReference>
<feature type="transmembrane region" description="Helical" evidence="9">
    <location>
        <begin position="12"/>
        <end position="31"/>
    </location>
</feature>
<evidence type="ECO:0000256" key="7">
    <source>
        <dbReference type="ARBA" id="ARBA00022989"/>
    </source>
</evidence>
<sequence length="414" mass="47212">MSSYRTTSAPYSVFFVQICANYVGVWLAKVLPAKTVWLPFGGSFNLNPGPFGTKEHVLVTISAASGATYNLAYAPISIAELYFGITVHPAVAIFFMWSVVFTGYSFAAIARQFLLYDPIYPWYQALCQTALFETQKKQRQHPSRLSRKQMRIFFGVLAGITIWQFLPEFVFPMLGFGGMGFLNLTLDWSSIASLSNSNSLFVTPWWTQVIIFLAFVVNCWILLPAAKWGNLASWKPELMSNRLFMENGTRYPTTQLITPQATLNETAQMKDTISKLNARRKNKVEGETINHQYGDQLNILQRSYKEVPWWWSLILFLVTFVVMMVILGTGHLFIPLWTYFIAVLTGVVVVIPLGWLYRYELWSRYNYILAAAFDAGFNLNMLLIFLFFGAGKIVTMPNWWGNNADSVDRCFALE</sequence>
<comment type="subcellular location">
    <subcellularLocation>
        <location evidence="1">Membrane</location>
        <topology evidence="1">Multi-pass membrane protein</topology>
    </subcellularLocation>
</comment>
<dbReference type="InterPro" id="IPR004813">
    <property type="entry name" value="OPT"/>
</dbReference>
<feature type="transmembrane region" description="Helical" evidence="9">
    <location>
        <begin position="368"/>
        <end position="390"/>
    </location>
</feature>
<dbReference type="GO" id="GO:0035673">
    <property type="term" value="F:oligopeptide transmembrane transporter activity"/>
    <property type="evidence" value="ECO:0007669"/>
    <property type="project" value="InterPro"/>
</dbReference>
<evidence type="ECO:0000256" key="2">
    <source>
        <dbReference type="ARBA" id="ARBA00008807"/>
    </source>
</evidence>
<feature type="transmembrane region" description="Helical" evidence="9">
    <location>
        <begin position="152"/>
        <end position="185"/>
    </location>
</feature>
<keyword evidence="8 9" id="KW-0472">Membrane</keyword>
<keyword evidence="6" id="KW-0653">Protein transport</keyword>
<accession>A0A395ICR8</accession>
<proteinExistence type="inferred from homology"/>
<dbReference type="EMBL" id="QKRW01000097">
    <property type="protein sequence ID" value="RAL58147.1"/>
    <property type="molecule type" value="Genomic_DNA"/>
</dbReference>
<reference evidence="10 11" key="1">
    <citation type="submission" date="2018-06" db="EMBL/GenBank/DDBJ databases">
        <title>Genome Sequence of the Brown Rot Fungal Pathogen Monilinia fructigena.</title>
        <authorList>
            <person name="Landi L."/>
            <person name="De Miccolis Angelini R.M."/>
            <person name="Pollastro S."/>
            <person name="Abate D."/>
            <person name="Faretra F."/>
            <person name="Romanazzi G."/>
        </authorList>
    </citation>
    <scope>NUCLEOTIDE SEQUENCE [LARGE SCALE GENOMIC DNA]</scope>
    <source>
        <strain evidence="10 11">Mfrg269</strain>
    </source>
</reference>
<evidence type="ECO:0000256" key="6">
    <source>
        <dbReference type="ARBA" id="ARBA00022927"/>
    </source>
</evidence>
<feature type="transmembrane region" description="Helical" evidence="9">
    <location>
        <begin position="205"/>
        <end position="226"/>
    </location>
</feature>
<organism evidence="10 11">
    <name type="scientific">Monilinia fructigena</name>
    <dbReference type="NCBI Taxonomy" id="38457"/>
    <lineage>
        <taxon>Eukaryota</taxon>
        <taxon>Fungi</taxon>
        <taxon>Dikarya</taxon>
        <taxon>Ascomycota</taxon>
        <taxon>Pezizomycotina</taxon>
        <taxon>Leotiomycetes</taxon>
        <taxon>Helotiales</taxon>
        <taxon>Sclerotiniaceae</taxon>
        <taxon>Monilinia</taxon>
    </lineage>
</organism>
<dbReference type="AlphaFoldDB" id="A0A395ICR8"/>
<evidence type="ECO:0008006" key="12">
    <source>
        <dbReference type="Google" id="ProtNLM"/>
    </source>
</evidence>
<evidence type="ECO:0000313" key="11">
    <source>
        <dbReference type="Proteomes" id="UP000249056"/>
    </source>
</evidence>
<feature type="transmembrane region" description="Helical" evidence="9">
    <location>
        <begin position="309"/>
        <end position="330"/>
    </location>
</feature>
<evidence type="ECO:0000256" key="9">
    <source>
        <dbReference type="SAM" id="Phobius"/>
    </source>
</evidence>
<evidence type="ECO:0000256" key="8">
    <source>
        <dbReference type="ARBA" id="ARBA00023136"/>
    </source>
</evidence>
<keyword evidence="3" id="KW-0813">Transport</keyword>
<evidence type="ECO:0000256" key="4">
    <source>
        <dbReference type="ARBA" id="ARBA00022692"/>
    </source>
</evidence>
<gene>
    <name evidence="10" type="ORF">DID88_002351</name>
</gene>
<evidence type="ECO:0000256" key="5">
    <source>
        <dbReference type="ARBA" id="ARBA00022856"/>
    </source>
</evidence>
<evidence type="ECO:0000313" key="10">
    <source>
        <dbReference type="EMBL" id="RAL58147.1"/>
    </source>
</evidence>
<dbReference type="OrthoDB" id="9986677at2759"/>
<feature type="transmembrane region" description="Helical" evidence="9">
    <location>
        <begin position="90"/>
        <end position="110"/>
    </location>
</feature>
<keyword evidence="4 9" id="KW-0812">Transmembrane</keyword>
<keyword evidence="5" id="KW-0571">Peptide transport</keyword>
<dbReference type="PANTHER" id="PTHR22601">
    <property type="entry name" value="ISP4 LIKE PROTEIN"/>
    <property type="match status" value="1"/>
</dbReference>
<dbReference type="Proteomes" id="UP000249056">
    <property type="component" value="Unassembled WGS sequence"/>
</dbReference>
<evidence type="ECO:0000256" key="1">
    <source>
        <dbReference type="ARBA" id="ARBA00004141"/>
    </source>
</evidence>
<comment type="similarity">
    <text evidence="2">Belongs to the oligopeptide OPT transporter family.</text>
</comment>